<feature type="domain" description="Rolling Circle replication initiation protein N-terminal" evidence="1">
    <location>
        <begin position="65"/>
        <end position="98"/>
    </location>
</feature>
<evidence type="ECO:0000259" key="1">
    <source>
        <dbReference type="Pfam" id="PF18106"/>
    </source>
</evidence>
<dbReference type="InterPro" id="IPR040819">
    <property type="entry name" value="Rol_Rep_N"/>
</dbReference>
<dbReference type="Pfam" id="PF18106">
    <property type="entry name" value="Rol_Rep_N"/>
    <property type="match status" value="1"/>
</dbReference>
<dbReference type="EMBL" id="CP019717">
    <property type="protein sequence ID" value="QHZ53374.1"/>
    <property type="molecule type" value="Genomic_DNA"/>
</dbReference>
<dbReference type="AlphaFoldDB" id="A0A6C0QX66"/>
<name>A0A6C0QX66_9BACL</name>
<sequence length="209" mass="24425">MSENKSVEQVKNTENLAVYIDRCGLVVEKEILGFISEVLRIPYDSMRPCEGFYSVGCPSVRFLESKHEYGIHMIGEGCRGFERYLRSQGFEWNTFFKRMLEYEVEIRNIDLAIDDEEKIYNISGLIERAKKGMINQKIMVDYDGYIDEKIVTLGSFQSSLLVKFYENNFRNRYEFKFLGKQATKVVQEIIKGSDLLSIAKEFLHDVFPK</sequence>
<accession>A0A6C0QX66</accession>
<dbReference type="RefSeq" id="WP_172423683.1">
    <property type="nucleotide sequence ID" value="NZ_CP019717.1"/>
</dbReference>
<protein>
    <submittedName>
        <fullName evidence="2">Putative DNA relaxase NicK</fullName>
    </submittedName>
</protein>
<dbReference type="Proteomes" id="UP000464330">
    <property type="component" value="Chromosome"/>
</dbReference>
<proteinExistence type="predicted"/>
<evidence type="ECO:0000313" key="2">
    <source>
        <dbReference type="EMBL" id="QHZ53374.1"/>
    </source>
</evidence>
<gene>
    <name evidence="2" type="primary">nicK_1</name>
    <name evidence="2" type="ORF">ERICV_04323</name>
</gene>
<organism evidence="2 3">
    <name type="scientific">Paenibacillus larvae subsp. larvae</name>
    <dbReference type="NCBI Taxonomy" id="147375"/>
    <lineage>
        <taxon>Bacteria</taxon>
        <taxon>Bacillati</taxon>
        <taxon>Bacillota</taxon>
        <taxon>Bacilli</taxon>
        <taxon>Bacillales</taxon>
        <taxon>Paenibacillaceae</taxon>
        <taxon>Paenibacillus</taxon>
    </lineage>
</organism>
<evidence type="ECO:0000313" key="3">
    <source>
        <dbReference type="Proteomes" id="UP000464330"/>
    </source>
</evidence>
<reference evidence="2 3" key="1">
    <citation type="journal article" date="2020" name="Int. J. Med. Microbiol.">
        <title>Discovery of Paenibacillus larvae ERIC V: Phenotypic and genomic comparison to genotypes ERIC I-IV reveal different inventories of virulence factors which correlate with epidemiological prevalences of American Foulbrood.</title>
        <authorList>
            <person name="Beims H."/>
            <person name="Bunk B."/>
            <person name="Erler S."/>
            <person name="Mohr K.I."/>
            <person name="Sproer C."/>
            <person name="Pradella S."/>
            <person name="Gunther G."/>
            <person name="Rohde M."/>
            <person name="von der Ohe W."/>
            <person name="Steinert M."/>
        </authorList>
    </citation>
    <scope>NUCLEOTIDE SEQUENCE [LARGE SCALE GENOMIC DNA]</scope>
    <source>
        <strain evidence="2">Eric_V</strain>
    </source>
</reference>